<name>A0ABS0EMN0_9BURK</name>
<dbReference type="Gene3D" id="2.60.120.580">
    <property type="entry name" value="Acetamidase/Formamidase-like domains"/>
    <property type="match status" value="2"/>
</dbReference>
<dbReference type="PANTHER" id="PTHR31891">
    <property type="entry name" value="FORMAMIDASE C869.04-RELATED"/>
    <property type="match status" value="1"/>
</dbReference>
<dbReference type="PANTHER" id="PTHR31891:SF1">
    <property type="entry name" value="FORMAMIDASE C869.04-RELATED"/>
    <property type="match status" value="1"/>
</dbReference>
<gene>
    <name evidence="1" type="ORF">IXC47_00290</name>
</gene>
<proteinExistence type="predicted"/>
<protein>
    <submittedName>
        <fullName evidence="1">Acetamidase/formamidase family protein</fullName>
    </submittedName>
</protein>
<dbReference type="Gene3D" id="3.10.28.20">
    <property type="entry name" value="Acetamidase/Formamidase-like domains"/>
    <property type="match status" value="1"/>
</dbReference>
<evidence type="ECO:0000313" key="2">
    <source>
        <dbReference type="Proteomes" id="UP000657372"/>
    </source>
</evidence>
<organism evidence="1 2">
    <name type="scientific">Herminiimonas contaminans</name>
    <dbReference type="NCBI Taxonomy" id="1111140"/>
    <lineage>
        <taxon>Bacteria</taxon>
        <taxon>Pseudomonadati</taxon>
        <taxon>Pseudomonadota</taxon>
        <taxon>Betaproteobacteria</taxon>
        <taxon>Burkholderiales</taxon>
        <taxon>Oxalobacteraceae</taxon>
        <taxon>Herminiimonas</taxon>
    </lineage>
</organism>
<evidence type="ECO:0000313" key="1">
    <source>
        <dbReference type="EMBL" id="MBF8176112.1"/>
    </source>
</evidence>
<dbReference type="EMBL" id="JADOEL010000001">
    <property type="protein sequence ID" value="MBF8176112.1"/>
    <property type="molecule type" value="Genomic_DNA"/>
</dbReference>
<sequence length="474" mass="51514">MSDHICSAGCNHFSHLNDPDLMGEFAEARKNLRTAIGGTPSAGTLGLAGVTQRALPSKKAGEQVSHYYVPANDKTVHWGFFSKKMDPLLKVESGDYVTIETVTHHSNDDIDRMVKGDKGVEAIFHWDAKSKAVDRRGMGPMDHPLGAGGGIGVHVCTGPIFINGAEPGDVLEVRIVDTMQRPSGNPDYRGKTFGSNAASNWGFHYNNLITEPKGREVITIYEVDAKGEQSWAKAVYNYRWTPQTDPFGVVHPIIDYPGVPVDKNSIKPNYDVLKGYEIPVRPHFGMIGVAPVEADIVSSIPPGYTGGNFDNWRMGKGATAFFPVAVAGGMFSVGDPHASQGDAELCGTAIECSLTGLFQFILHKKADLPGTKLYGLDYPLLETASELVLHGFSLPNYLKELGDNAETKILEKSSLDTAMTDAFNKTRRFLMDTRDLTEDEAISLISVSVDFGITQVVDGNWGVHAIIKKAIFPK</sequence>
<accession>A0ABS0EMN0</accession>
<dbReference type="Pfam" id="PF03069">
    <property type="entry name" value="FmdA_AmdA"/>
    <property type="match status" value="1"/>
</dbReference>
<dbReference type="InterPro" id="IPR004304">
    <property type="entry name" value="FmdA_AmdA"/>
</dbReference>
<dbReference type="Proteomes" id="UP000657372">
    <property type="component" value="Unassembled WGS sequence"/>
</dbReference>
<comment type="caution">
    <text evidence="1">The sequence shown here is derived from an EMBL/GenBank/DDBJ whole genome shotgun (WGS) entry which is preliminary data.</text>
</comment>
<dbReference type="RefSeq" id="WP_195874363.1">
    <property type="nucleotide sequence ID" value="NZ_JADOEL010000001.1"/>
</dbReference>
<keyword evidence="2" id="KW-1185">Reference proteome</keyword>
<dbReference type="SUPFAM" id="SSF141130">
    <property type="entry name" value="Acetamidase/Formamidase-like"/>
    <property type="match status" value="1"/>
</dbReference>
<reference evidence="1 2" key="1">
    <citation type="submission" date="2020-11" db="EMBL/GenBank/DDBJ databases">
        <title>WGS of Herminiimonas contaminans strain Marseille-Q4544 isolated from planarians Schmidtea mediterranea.</title>
        <authorList>
            <person name="Kangale L."/>
        </authorList>
    </citation>
    <scope>NUCLEOTIDE SEQUENCE [LARGE SCALE GENOMIC DNA]</scope>
    <source>
        <strain evidence="1 2">Marseille-Q4544</strain>
    </source>
</reference>